<protein>
    <recommendedName>
        <fullName evidence="2">leucine--tRNA ligase</fullName>
        <ecNumber evidence="2">6.1.1.4</ecNumber>
    </recommendedName>
    <alternativeName>
        <fullName evidence="8">Leucyl-tRNA synthetase</fullName>
    </alternativeName>
</protein>
<evidence type="ECO:0000256" key="6">
    <source>
        <dbReference type="ARBA" id="ARBA00022917"/>
    </source>
</evidence>
<dbReference type="SUPFAM" id="SSF52374">
    <property type="entry name" value="Nucleotidylyl transferase"/>
    <property type="match status" value="1"/>
</dbReference>
<evidence type="ECO:0000256" key="2">
    <source>
        <dbReference type="ARBA" id="ARBA00013164"/>
    </source>
</evidence>
<feature type="region of interest" description="Disordered" evidence="9">
    <location>
        <begin position="127"/>
        <end position="166"/>
    </location>
</feature>
<dbReference type="EC" id="6.1.1.4" evidence="2"/>
<evidence type="ECO:0000256" key="7">
    <source>
        <dbReference type="ARBA" id="ARBA00023146"/>
    </source>
</evidence>
<evidence type="ECO:0000256" key="4">
    <source>
        <dbReference type="ARBA" id="ARBA00022741"/>
    </source>
</evidence>
<evidence type="ECO:0000313" key="11">
    <source>
        <dbReference type="EMBL" id="CAF5201997.1"/>
    </source>
</evidence>
<keyword evidence="4" id="KW-0547">Nucleotide-binding</keyword>
<keyword evidence="7" id="KW-0030">Aminoacyl-tRNA synthetase</keyword>
<evidence type="ECO:0000256" key="8">
    <source>
        <dbReference type="ARBA" id="ARBA00030520"/>
    </source>
</evidence>
<dbReference type="InterPro" id="IPR004493">
    <property type="entry name" value="Leu-tRNA-synth_Ia_arc/euk"/>
</dbReference>
<evidence type="ECO:0000256" key="9">
    <source>
        <dbReference type="SAM" id="MobiDB-lite"/>
    </source>
</evidence>
<sequence length="171" mass="19273">MATSKLSSSTNVAGATAEKRARKKLDTIRQIEKQMQKSWASLKLFEADAPDDITNNSNTFLVTFPYPYMNGCLHLGHTFSLSKCEFAVGFQRLRGKHCLFPFGFHCTGMPIRAAADKLKREIEEYGFPPQFPIDTNQKDEDDKTSTPKHSENSKTDNKSKSKKVNAAFIIF</sequence>
<dbReference type="InterPro" id="IPR014729">
    <property type="entry name" value="Rossmann-like_a/b/a_fold"/>
</dbReference>
<comment type="caution">
    <text evidence="11">The sequence shown here is derived from an EMBL/GenBank/DDBJ whole genome shotgun (WGS) entry which is preliminary data.</text>
</comment>
<dbReference type="PROSITE" id="PS00178">
    <property type="entry name" value="AA_TRNA_LIGASE_I"/>
    <property type="match status" value="1"/>
</dbReference>
<dbReference type="PANTHER" id="PTHR45794:SF1">
    <property type="entry name" value="LEUCINE--TRNA LIGASE, CYTOPLASMIC"/>
    <property type="match status" value="1"/>
</dbReference>
<comment type="similarity">
    <text evidence="1">Belongs to the class-I aminoacyl-tRNA synthetase family.</text>
</comment>
<evidence type="ECO:0000256" key="1">
    <source>
        <dbReference type="ARBA" id="ARBA00005594"/>
    </source>
</evidence>
<dbReference type="Proteomes" id="UP000676336">
    <property type="component" value="Unassembled WGS sequence"/>
</dbReference>
<dbReference type="Gene3D" id="3.40.50.620">
    <property type="entry name" value="HUPs"/>
    <property type="match status" value="1"/>
</dbReference>
<dbReference type="AlphaFoldDB" id="A0A8S3IR93"/>
<dbReference type="Pfam" id="PF00133">
    <property type="entry name" value="tRNA-synt_1"/>
    <property type="match status" value="1"/>
</dbReference>
<organism evidence="11 12">
    <name type="scientific">Rotaria magnacalcarata</name>
    <dbReference type="NCBI Taxonomy" id="392030"/>
    <lineage>
        <taxon>Eukaryota</taxon>
        <taxon>Metazoa</taxon>
        <taxon>Spiralia</taxon>
        <taxon>Gnathifera</taxon>
        <taxon>Rotifera</taxon>
        <taxon>Eurotatoria</taxon>
        <taxon>Bdelloidea</taxon>
        <taxon>Philodinida</taxon>
        <taxon>Philodinidae</taxon>
        <taxon>Rotaria</taxon>
    </lineage>
</organism>
<dbReference type="PANTHER" id="PTHR45794">
    <property type="entry name" value="LEUCYL-TRNA SYNTHETASE"/>
    <property type="match status" value="1"/>
</dbReference>
<feature type="domain" description="Aminoacyl-tRNA synthetase class Ia" evidence="10">
    <location>
        <begin position="34"/>
        <end position="117"/>
    </location>
</feature>
<dbReference type="GO" id="GO:0005524">
    <property type="term" value="F:ATP binding"/>
    <property type="evidence" value="ECO:0007669"/>
    <property type="project" value="UniProtKB-KW"/>
</dbReference>
<name>A0A8S3IR93_9BILA</name>
<dbReference type="GO" id="GO:0004823">
    <property type="term" value="F:leucine-tRNA ligase activity"/>
    <property type="evidence" value="ECO:0007669"/>
    <property type="project" value="UniProtKB-EC"/>
</dbReference>
<keyword evidence="6" id="KW-0648">Protein biosynthesis</keyword>
<gene>
    <name evidence="11" type="ORF">SMN809_LOCUS75787</name>
</gene>
<dbReference type="EMBL" id="CAJOBI010333318">
    <property type="protein sequence ID" value="CAF5201997.1"/>
    <property type="molecule type" value="Genomic_DNA"/>
</dbReference>
<evidence type="ECO:0000259" key="10">
    <source>
        <dbReference type="Pfam" id="PF00133"/>
    </source>
</evidence>
<reference evidence="11" key="1">
    <citation type="submission" date="2021-02" db="EMBL/GenBank/DDBJ databases">
        <authorList>
            <person name="Nowell W R."/>
        </authorList>
    </citation>
    <scope>NUCLEOTIDE SEQUENCE</scope>
</reference>
<dbReference type="InterPro" id="IPR001412">
    <property type="entry name" value="aa-tRNA-synth_I_CS"/>
</dbReference>
<accession>A0A8S3IR93</accession>
<evidence type="ECO:0000313" key="12">
    <source>
        <dbReference type="Proteomes" id="UP000676336"/>
    </source>
</evidence>
<keyword evidence="3" id="KW-0436">Ligase</keyword>
<keyword evidence="5" id="KW-0067">ATP-binding</keyword>
<evidence type="ECO:0000256" key="5">
    <source>
        <dbReference type="ARBA" id="ARBA00022840"/>
    </source>
</evidence>
<dbReference type="InterPro" id="IPR002300">
    <property type="entry name" value="aa-tRNA-synth_Ia"/>
</dbReference>
<proteinExistence type="inferred from homology"/>
<evidence type="ECO:0000256" key="3">
    <source>
        <dbReference type="ARBA" id="ARBA00022598"/>
    </source>
</evidence>
<feature type="compositionally biased region" description="Basic and acidic residues" evidence="9">
    <location>
        <begin position="136"/>
        <end position="159"/>
    </location>
</feature>
<dbReference type="GO" id="GO:0006429">
    <property type="term" value="P:leucyl-tRNA aminoacylation"/>
    <property type="evidence" value="ECO:0007669"/>
    <property type="project" value="InterPro"/>
</dbReference>